<accession>A0ABV5MAV2</accession>
<gene>
    <name evidence="2" type="ORF">ACFFTR_22285</name>
</gene>
<keyword evidence="3" id="KW-1185">Reference proteome</keyword>
<feature type="region of interest" description="Disordered" evidence="1">
    <location>
        <begin position="20"/>
        <end position="151"/>
    </location>
</feature>
<name>A0ABV5MAV2_9ACTN</name>
<sequence length="196" mass="18704">MVPILGAGGAVALGVADGGRHRGARDGEHGAGDVPAGAAPFDAQADEQGRSEGFGETGAEAEDAEILPGGVFGGEGEGDLEPGGGVPEFAGGVDDDGGDEQGGGGPGGDAGGAGDEAAGGEEGQGRSRSAAHRGPGPVPGGGAVAGGRSTRKAADATVSAAIAHTIRSQAVVVPVWTAQPANRAPMETPMLVTARR</sequence>
<evidence type="ECO:0008006" key="4">
    <source>
        <dbReference type="Google" id="ProtNLM"/>
    </source>
</evidence>
<organism evidence="2 3">
    <name type="scientific">Dactylosporangium vinaceum</name>
    <dbReference type="NCBI Taxonomy" id="53362"/>
    <lineage>
        <taxon>Bacteria</taxon>
        <taxon>Bacillati</taxon>
        <taxon>Actinomycetota</taxon>
        <taxon>Actinomycetes</taxon>
        <taxon>Micromonosporales</taxon>
        <taxon>Micromonosporaceae</taxon>
        <taxon>Dactylosporangium</taxon>
    </lineage>
</organism>
<dbReference type="EMBL" id="JBHMCA010000043">
    <property type="protein sequence ID" value="MFB9445818.1"/>
    <property type="molecule type" value="Genomic_DNA"/>
</dbReference>
<reference evidence="2 3" key="1">
    <citation type="submission" date="2024-09" db="EMBL/GenBank/DDBJ databases">
        <authorList>
            <person name="Sun Q."/>
            <person name="Mori K."/>
        </authorList>
    </citation>
    <scope>NUCLEOTIDE SEQUENCE [LARGE SCALE GENOMIC DNA]</scope>
    <source>
        <strain evidence="2 3">JCM 3307</strain>
    </source>
</reference>
<proteinExistence type="predicted"/>
<comment type="caution">
    <text evidence="2">The sequence shown here is derived from an EMBL/GenBank/DDBJ whole genome shotgun (WGS) entry which is preliminary data.</text>
</comment>
<evidence type="ECO:0000313" key="2">
    <source>
        <dbReference type="EMBL" id="MFB9445818.1"/>
    </source>
</evidence>
<feature type="compositionally biased region" description="Gly residues" evidence="1">
    <location>
        <begin position="100"/>
        <end position="114"/>
    </location>
</feature>
<dbReference type="RefSeq" id="WP_223093112.1">
    <property type="nucleotide sequence ID" value="NZ_CP061913.1"/>
</dbReference>
<dbReference type="Proteomes" id="UP001589608">
    <property type="component" value="Unassembled WGS sequence"/>
</dbReference>
<protein>
    <recommendedName>
        <fullName evidence="4">PE-PGRS family protein</fullName>
    </recommendedName>
</protein>
<feature type="compositionally biased region" description="Basic and acidic residues" evidence="1">
    <location>
        <begin position="20"/>
        <end position="31"/>
    </location>
</feature>
<evidence type="ECO:0000256" key="1">
    <source>
        <dbReference type="SAM" id="MobiDB-lite"/>
    </source>
</evidence>
<evidence type="ECO:0000313" key="3">
    <source>
        <dbReference type="Proteomes" id="UP001589608"/>
    </source>
</evidence>
<feature type="compositionally biased region" description="Gly residues" evidence="1">
    <location>
        <begin position="70"/>
        <end position="86"/>
    </location>
</feature>